<proteinExistence type="predicted"/>
<dbReference type="InterPro" id="IPR011333">
    <property type="entry name" value="SKP1/BTB/POZ_sf"/>
</dbReference>
<evidence type="ECO:0000313" key="4">
    <source>
        <dbReference type="EMBL" id="VAH22928.1"/>
    </source>
</evidence>
<dbReference type="InterPro" id="IPR000210">
    <property type="entry name" value="BTB/POZ_dom"/>
</dbReference>
<evidence type="ECO:0000259" key="3">
    <source>
        <dbReference type="PROSITE" id="PS50144"/>
    </source>
</evidence>
<dbReference type="Gene3D" id="2.60.210.10">
    <property type="entry name" value="Apoptosis, Tumor Necrosis Factor Receptor Associated Protein 2, Chain A"/>
    <property type="match status" value="1"/>
</dbReference>
<dbReference type="Proteomes" id="UP000324705">
    <property type="component" value="Chromosome 1B"/>
</dbReference>
<dbReference type="Gramene" id="TRITD1Bv1G213900.2">
    <property type="protein sequence ID" value="TRITD1Bv1G213900.2"/>
    <property type="gene ID" value="TRITD1Bv1G213900"/>
</dbReference>
<evidence type="ECO:0000259" key="2">
    <source>
        <dbReference type="PROSITE" id="PS50097"/>
    </source>
</evidence>
<dbReference type="InterPro" id="IPR002083">
    <property type="entry name" value="MATH/TRAF_dom"/>
</dbReference>
<dbReference type="Pfam" id="PF00651">
    <property type="entry name" value="BTB"/>
    <property type="match status" value="1"/>
</dbReference>
<comment type="pathway">
    <text evidence="1">Protein modification; protein ubiquitination.</text>
</comment>
<dbReference type="InterPro" id="IPR045005">
    <property type="entry name" value="BPM1-6"/>
</dbReference>
<dbReference type="PANTHER" id="PTHR26379:SF479">
    <property type="entry name" value="MATH DOMAIN-CONTAINING PROTEIN"/>
    <property type="match status" value="1"/>
</dbReference>
<protein>
    <submittedName>
        <fullName evidence="4">Uncharacterized protein</fullName>
    </submittedName>
</protein>
<sequence>MSFAGASIVHAGKVLQQSVTYPGTDSSRCYHLLVIEGYSHIKDKLTGNGITSRPFQVGGYLWSLAFYPNSTISKHAGYMSVFLCFDQKNVEQPVKVDLRFSFIDELDKQEHGHISQVVEFKSDDSVWGRHRFMKIEDLEQSKHINNDCFTIKCDLNIMTSCIEVPPSNIIQQLEHLHLAEVCTDVTFEVGYKTFTAHRFMLAARSSVFTAMLSGPMKETTTDTILIKEMEPDVFKALLDFVYTDSMPKMEAGGEAGEDGAEVVWLVELLAAADMYDFQRLVSLCAKRLSEYTKLSSVTDILDLAEQLHCYGLNEACVEFKDL</sequence>
<gene>
    <name evidence="4" type="ORF">TRITD_1Bv1G213900</name>
</gene>
<dbReference type="InterPro" id="IPR008974">
    <property type="entry name" value="TRAF-like"/>
</dbReference>
<feature type="domain" description="BTB" evidence="2">
    <location>
        <begin position="183"/>
        <end position="250"/>
    </location>
</feature>
<dbReference type="SUPFAM" id="SSF49599">
    <property type="entry name" value="TRAF domain-like"/>
    <property type="match status" value="1"/>
</dbReference>
<dbReference type="Gene3D" id="3.30.710.10">
    <property type="entry name" value="Potassium Channel Kv1.1, Chain A"/>
    <property type="match status" value="1"/>
</dbReference>
<dbReference type="AlphaFoldDB" id="A0A9R0VF04"/>
<dbReference type="PROSITE" id="PS50097">
    <property type="entry name" value="BTB"/>
    <property type="match status" value="1"/>
</dbReference>
<keyword evidence="5" id="KW-1185">Reference proteome</keyword>
<evidence type="ECO:0000256" key="1">
    <source>
        <dbReference type="ARBA" id="ARBA00004906"/>
    </source>
</evidence>
<dbReference type="EMBL" id="LT934112">
    <property type="protein sequence ID" value="VAH22928.1"/>
    <property type="molecule type" value="Genomic_DNA"/>
</dbReference>
<feature type="domain" description="MATH" evidence="3">
    <location>
        <begin position="28"/>
        <end position="155"/>
    </location>
</feature>
<name>A0A9R0VF04_TRITD</name>
<dbReference type="SMART" id="SM00225">
    <property type="entry name" value="BTB"/>
    <property type="match status" value="1"/>
</dbReference>
<organism evidence="4 5">
    <name type="scientific">Triticum turgidum subsp. durum</name>
    <name type="common">Durum wheat</name>
    <name type="synonym">Triticum durum</name>
    <dbReference type="NCBI Taxonomy" id="4567"/>
    <lineage>
        <taxon>Eukaryota</taxon>
        <taxon>Viridiplantae</taxon>
        <taxon>Streptophyta</taxon>
        <taxon>Embryophyta</taxon>
        <taxon>Tracheophyta</taxon>
        <taxon>Spermatophyta</taxon>
        <taxon>Magnoliopsida</taxon>
        <taxon>Liliopsida</taxon>
        <taxon>Poales</taxon>
        <taxon>Poaceae</taxon>
        <taxon>BOP clade</taxon>
        <taxon>Pooideae</taxon>
        <taxon>Triticodae</taxon>
        <taxon>Triticeae</taxon>
        <taxon>Triticinae</taxon>
        <taxon>Triticum</taxon>
    </lineage>
</organism>
<dbReference type="PANTHER" id="PTHR26379">
    <property type="entry name" value="BTB/POZ AND MATH DOMAIN-CONTAINING PROTEIN 1"/>
    <property type="match status" value="1"/>
</dbReference>
<evidence type="ECO:0000313" key="5">
    <source>
        <dbReference type="Proteomes" id="UP000324705"/>
    </source>
</evidence>
<accession>A0A9R0VF04</accession>
<dbReference type="GO" id="GO:0016567">
    <property type="term" value="P:protein ubiquitination"/>
    <property type="evidence" value="ECO:0007669"/>
    <property type="project" value="InterPro"/>
</dbReference>
<dbReference type="SUPFAM" id="SSF54695">
    <property type="entry name" value="POZ domain"/>
    <property type="match status" value="1"/>
</dbReference>
<dbReference type="CDD" id="cd00121">
    <property type="entry name" value="MATH"/>
    <property type="match status" value="1"/>
</dbReference>
<dbReference type="PROSITE" id="PS50144">
    <property type="entry name" value="MATH"/>
    <property type="match status" value="1"/>
</dbReference>
<dbReference type="Pfam" id="PF22486">
    <property type="entry name" value="MATH_2"/>
    <property type="match status" value="1"/>
</dbReference>
<reference evidence="4 5" key="1">
    <citation type="submission" date="2017-09" db="EMBL/GenBank/DDBJ databases">
        <authorList>
            <consortium name="International Durum Wheat Genome Sequencing Consortium (IDWGSC)"/>
            <person name="Milanesi L."/>
        </authorList>
    </citation>
    <scope>NUCLEOTIDE SEQUENCE [LARGE SCALE GENOMIC DNA]</scope>
    <source>
        <strain evidence="5">cv. Svevo</strain>
    </source>
</reference>